<organism evidence="3 4">
    <name type="scientific">Triticum urartu</name>
    <name type="common">Red wild einkorn</name>
    <name type="synonym">Crithodium urartu</name>
    <dbReference type="NCBI Taxonomy" id="4572"/>
    <lineage>
        <taxon>Eukaryota</taxon>
        <taxon>Viridiplantae</taxon>
        <taxon>Streptophyta</taxon>
        <taxon>Embryophyta</taxon>
        <taxon>Tracheophyta</taxon>
        <taxon>Spermatophyta</taxon>
        <taxon>Magnoliopsida</taxon>
        <taxon>Liliopsida</taxon>
        <taxon>Poales</taxon>
        <taxon>Poaceae</taxon>
        <taxon>BOP clade</taxon>
        <taxon>Pooideae</taxon>
        <taxon>Triticodae</taxon>
        <taxon>Triticeae</taxon>
        <taxon>Triticinae</taxon>
        <taxon>Triticum</taxon>
    </lineage>
</organism>
<name>A0A8R7UA51_TRIUA</name>
<reference evidence="4" key="1">
    <citation type="journal article" date="2013" name="Nature">
        <title>Draft genome of the wheat A-genome progenitor Triticum urartu.</title>
        <authorList>
            <person name="Ling H.Q."/>
            <person name="Zhao S."/>
            <person name="Liu D."/>
            <person name="Wang J."/>
            <person name="Sun H."/>
            <person name="Zhang C."/>
            <person name="Fan H."/>
            <person name="Li D."/>
            <person name="Dong L."/>
            <person name="Tao Y."/>
            <person name="Gao C."/>
            <person name="Wu H."/>
            <person name="Li Y."/>
            <person name="Cui Y."/>
            <person name="Guo X."/>
            <person name="Zheng S."/>
            <person name="Wang B."/>
            <person name="Yu K."/>
            <person name="Liang Q."/>
            <person name="Yang W."/>
            <person name="Lou X."/>
            <person name="Chen J."/>
            <person name="Feng M."/>
            <person name="Jian J."/>
            <person name="Zhang X."/>
            <person name="Luo G."/>
            <person name="Jiang Y."/>
            <person name="Liu J."/>
            <person name="Wang Z."/>
            <person name="Sha Y."/>
            <person name="Zhang B."/>
            <person name="Wu H."/>
            <person name="Tang D."/>
            <person name="Shen Q."/>
            <person name="Xue P."/>
            <person name="Zou S."/>
            <person name="Wang X."/>
            <person name="Liu X."/>
            <person name="Wang F."/>
            <person name="Yang Y."/>
            <person name="An X."/>
            <person name="Dong Z."/>
            <person name="Zhang K."/>
            <person name="Zhang X."/>
            <person name="Luo M.C."/>
            <person name="Dvorak J."/>
            <person name="Tong Y."/>
            <person name="Wang J."/>
            <person name="Yang H."/>
            <person name="Li Z."/>
            <person name="Wang D."/>
            <person name="Zhang A."/>
            <person name="Wang J."/>
        </authorList>
    </citation>
    <scope>NUCLEOTIDE SEQUENCE</scope>
    <source>
        <strain evidence="4">cv. G1812</strain>
    </source>
</reference>
<dbReference type="Proteomes" id="UP000015106">
    <property type="component" value="Chromosome 4"/>
</dbReference>
<evidence type="ECO:0000313" key="4">
    <source>
        <dbReference type="Proteomes" id="UP000015106"/>
    </source>
</evidence>
<keyword evidence="4" id="KW-1185">Reference proteome</keyword>
<feature type="chain" id="PRO_5035862076" evidence="2">
    <location>
        <begin position="28"/>
        <end position="66"/>
    </location>
</feature>
<dbReference type="AlphaFoldDB" id="A0A8R7UA51"/>
<evidence type="ECO:0000256" key="1">
    <source>
        <dbReference type="SAM" id="MobiDB-lite"/>
    </source>
</evidence>
<proteinExistence type="predicted"/>
<protein>
    <submittedName>
        <fullName evidence="3">Uncharacterized protein</fullName>
    </submittedName>
</protein>
<reference evidence="3" key="3">
    <citation type="submission" date="2022-06" db="UniProtKB">
        <authorList>
            <consortium name="EnsemblPlants"/>
        </authorList>
    </citation>
    <scope>IDENTIFICATION</scope>
</reference>
<dbReference type="EnsemblPlants" id="TuG1812G0400002634.01.T01">
    <property type="protein sequence ID" value="TuG1812G0400002634.01.T01"/>
    <property type="gene ID" value="TuG1812G0400002634.01"/>
</dbReference>
<reference evidence="3" key="2">
    <citation type="submission" date="2018-03" db="EMBL/GenBank/DDBJ databases">
        <title>The Triticum urartu genome reveals the dynamic nature of wheat genome evolution.</title>
        <authorList>
            <person name="Ling H."/>
            <person name="Ma B."/>
            <person name="Shi X."/>
            <person name="Liu H."/>
            <person name="Dong L."/>
            <person name="Sun H."/>
            <person name="Cao Y."/>
            <person name="Gao Q."/>
            <person name="Zheng S."/>
            <person name="Li Y."/>
            <person name="Yu Y."/>
            <person name="Du H."/>
            <person name="Qi M."/>
            <person name="Li Y."/>
            <person name="Yu H."/>
            <person name="Cui Y."/>
            <person name="Wang N."/>
            <person name="Chen C."/>
            <person name="Wu H."/>
            <person name="Zhao Y."/>
            <person name="Zhang J."/>
            <person name="Li Y."/>
            <person name="Zhou W."/>
            <person name="Zhang B."/>
            <person name="Hu W."/>
            <person name="Eijk M."/>
            <person name="Tang J."/>
            <person name="Witsenboer H."/>
            <person name="Zhao S."/>
            <person name="Li Z."/>
            <person name="Zhang A."/>
            <person name="Wang D."/>
            <person name="Liang C."/>
        </authorList>
    </citation>
    <scope>NUCLEOTIDE SEQUENCE [LARGE SCALE GENOMIC DNA]</scope>
    <source>
        <strain evidence="3">cv. G1812</strain>
    </source>
</reference>
<keyword evidence="2" id="KW-0732">Signal</keyword>
<evidence type="ECO:0000256" key="2">
    <source>
        <dbReference type="SAM" id="SignalP"/>
    </source>
</evidence>
<feature type="region of interest" description="Disordered" evidence="1">
    <location>
        <begin position="35"/>
        <end position="66"/>
    </location>
</feature>
<dbReference type="Gramene" id="TuG1812G0400002634.01.T01">
    <property type="protein sequence ID" value="TuG1812G0400002634.01.T01"/>
    <property type="gene ID" value="TuG1812G0400002634.01"/>
</dbReference>
<sequence length="66" mass="7139">WPTPVIRAHYTTGLPQLLLSFAPYLLAARHAGGLAPAARPEPPLASPVPRRLPADGRRRCSKHPTP</sequence>
<accession>A0A8R7UA51</accession>
<evidence type="ECO:0000313" key="3">
    <source>
        <dbReference type="EnsemblPlants" id="TuG1812G0400002634.01.T01"/>
    </source>
</evidence>
<feature type="signal peptide" evidence="2">
    <location>
        <begin position="1"/>
        <end position="27"/>
    </location>
</feature>